<dbReference type="STRING" id="1280947.HY30_09975"/>
<dbReference type="InterPro" id="IPR004107">
    <property type="entry name" value="Integrase_SAM-like_N"/>
</dbReference>
<dbReference type="RefSeq" id="WP_034743804.1">
    <property type="nucleotide sequence ID" value="NZ_AWFG01000074.1"/>
</dbReference>
<dbReference type="AlphaFoldDB" id="A0A062U8K3"/>
<dbReference type="OrthoDB" id="7615137at2"/>
<dbReference type="Pfam" id="PF14659">
    <property type="entry name" value="Phage_int_SAM_3"/>
    <property type="match status" value="1"/>
</dbReference>
<dbReference type="eggNOG" id="COG0582">
    <property type="taxonomic scope" value="Bacteria"/>
</dbReference>
<dbReference type="InterPro" id="IPR050808">
    <property type="entry name" value="Phage_Integrase"/>
</dbReference>
<feature type="domain" description="Integrase SAM-like N-terminal" evidence="5">
    <location>
        <begin position="139"/>
        <end position="180"/>
    </location>
</feature>
<dbReference type="SUPFAM" id="SSF56349">
    <property type="entry name" value="DNA breaking-rejoining enzymes"/>
    <property type="match status" value="1"/>
</dbReference>
<dbReference type="Gene3D" id="1.10.443.10">
    <property type="entry name" value="Intergrase catalytic core"/>
    <property type="match status" value="1"/>
</dbReference>
<accession>A0A062U8K3</accession>
<evidence type="ECO:0000313" key="6">
    <source>
        <dbReference type="EMBL" id="KCZ54602.1"/>
    </source>
</evidence>
<evidence type="ECO:0000259" key="5">
    <source>
        <dbReference type="Pfam" id="PF14659"/>
    </source>
</evidence>
<name>A0A062U8K3_9PROT</name>
<keyword evidence="4" id="KW-0233">DNA recombination</keyword>
<keyword evidence="2" id="KW-0229">DNA integration</keyword>
<keyword evidence="3" id="KW-0238">DNA-binding</keyword>
<evidence type="ECO:0000256" key="3">
    <source>
        <dbReference type="ARBA" id="ARBA00023125"/>
    </source>
</evidence>
<protein>
    <recommendedName>
        <fullName evidence="5">Integrase SAM-like N-terminal domain-containing protein</fullName>
    </recommendedName>
</protein>
<evidence type="ECO:0000256" key="1">
    <source>
        <dbReference type="ARBA" id="ARBA00008857"/>
    </source>
</evidence>
<reference evidence="6 7" key="1">
    <citation type="journal article" date="2014" name="Antonie Van Leeuwenhoek">
        <title>Hyphomonas beringensis sp. nov. and Hyphomonas chukchiensis sp. nov., isolated from surface seawater of the Bering Sea and Chukchi Sea.</title>
        <authorList>
            <person name="Li C."/>
            <person name="Lai Q."/>
            <person name="Li G."/>
            <person name="Dong C."/>
            <person name="Wang J."/>
            <person name="Liao Y."/>
            <person name="Shao Z."/>
        </authorList>
    </citation>
    <scope>NUCLEOTIDE SEQUENCE [LARGE SCALE GENOMIC DNA]</scope>
    <source>
        <strain evidence="6 7">BH-BN04-4</strain>
    </source>
</reference>
<dbReference type="PANTHER" id="PTHR30629">
    <property type="entry name" value="PROPHAGE INTEGRASE"/>
    <property type="match status" value="1"/>
</dbReference>
<dbReference type="InterPro" id="IPR011010">
    <property type="entry name" value="DNA_brk_join_enz"/>
</dbReference>
<dbReference type="PATRIC" id="fig|1280947.3.peg.3444"/>
<dbReference type="GO" id="GO:0003677">
    <property type="term" value="F:DNA binding"/>
    <property type="evidence" value="ECO:0007669"/>
    <property type="project" value="UniProtKB-KW"/>
</dbReference>
<keyword evidence="7" id="KW-1185">Reference proteome</keyword>
<dbReference type="PANTHER" id="PTHR30629:SF2">
    <property type="entry name" value="PROPHAGE INTEGRASE INTS-RELATED"/>
    <property type="match status" value="1"/>
</dbReference>
<dbReference type="Proteomes" id="UP000027190">
    <property type="component" value="Unassembled WGS sequence"/>
</dbReference>
<evidence type="ECO:0000256" key="4">
    <source>
        <dbReference type="ARBA" id="ARBA00023172"/>
    </source>
</evidence>
<dbReference type="GO" id="GO:0006310">
    <property type="term" value="P:DNA recombination"/>
    <property type="evidence" value="ECO:0007669"/>
    <property type="project" value="UniProtKB-KW"/>
</dbReference>
<evidence type="ECO:0000256" key="2">
    <source>
        <dbReference type="ARBA" id="ARBA00022908"/>
    </source>
</evidence>
<evidence type="ECO:0000313" key="7">
    <source>
        <dbReference type="Proteomes" id="UP000027190"/>
    </source>
</evidence>
<dbReference type="InterPro" id="IPR010998">
    <property type="entry name" value="Integrase_recombinase_N"/>
</dbReference>
<dbReference type="EMBL" id="AWFG01000074">
    <property type="protein sequence ID" value="KCZ54602.1"/>
    <property type="molecule type" value="Genomic_DNA"/>
</dbReference>
<gene>
    <name evidence="6" type="ORF">HY30_09975</name>
</gene>
<proteinExistence type="inferred from homology"/>
<comment type="caution">
    <text evidence="6">The sequence shown here is derived from an EMBL/GenBank/DDBJ whole genome shotgun (WGS) entry which is preliminary data.</text>
</comment>
<dbReference type="GO" id="GO:0015074">
    <property type="term" value="P:DNA integration"/>
    <property type="evidence" value="ECO:0007669"/>
    <property type="project" value="UniProtKB-KW"/>
</dbReference>
<dbReference type="Gene3D" id="1.10.150.130">
    <property type="match status" value="1"/>
</dbReference>
<dbReference type="InterPro" id="IPR013762">
    <property type="entry name" value="Integrase-like_cat_sf"/>
</dbReference>
<sequence length="453" mass="51224">MKATVFRLEREQEDMANNRLKLTQTNVQRLIRDHDGAKKVRHWDTEVPKLFLAITPKGSAAYKLRIVKPDGSKTDAKLIAANDGSPEIARAMAMKELGRMALGEADLVTRKRITKVAAQEEKASTFAALTSLFMATSEKSPPSIKQRTYDERERLLRVHILPSLGETQFRQITRAQVRGLVRSIQAEAAKHPRAKESSNPGAKLANECQGVIRAVFNWAIEEELTDVNPATFRKLFKDTPDKRSQMPDGALKLMWDALNEELRRSEGRHGWGAALAIMLHALTLQRPAEIVAARRDQFDWTPGKEMWRIPAGQTKTNEVYDVPLSPQAASLFREALSKHNLPWVFPNKAGDNHIRHDGPKQRWMRIRNKLVAEAKKADEPCPLAGVQLYDCRRLGRTLLVRELGVSPAIAEACINHAPDRSMRTRYDVGESRGDVRQAMELWAKEVERLVDNF</sequence>
<comment type="similarity">
    <text evidence="1">Belongs to the 'phage' integrase family.</text>
</comment>
<organism evidence="6 7">
    <name type="scientific">Hyphomonas chukchiensis</name>
    <dbReference type="NCBI Taxonomy" id="1280947"/>
    <lineage>
        <taxon>Bacteria</taxon>
        <taxon>Pseudomonadati</taxon>
        <taxon>Pseudomonadota</taxon>
        <taxon>Alphaproteobacteria</taxon>
        <taxon>Hyphomonadales</taxon>
        <taxon>Hyphomonadaceae</taxon>
        <taxon>Hyphomonas</taxon>
    </lineage>
</organism>